<dbReference type="SMART" id="SM00233">
    <property type="entry name" value="PH"/>
    <property type="match status" value="4"/>
</dbReference>
<feature type="domain" description="PH" evidence="3">
    <location>
        <begin position="441"/>
        <end position="553"/>
    </location>
</feature>
<feature type="region of interest" description="Disordered" evidence="2">
    <location>
        <begin position="694"/>
        <end position="744"/>
    </location>
</feature>
<organism evidence="5 6">
    <name type="scientific">Chrysophaeum taylorii</name>
    <dbReference type="NCBI Taxonomy" id="2483200"/>
    <lineage>
        <taxon>Eukaryota</taxon>
        <taxon>Sar</taxon>
        <taxon>Stramenopiles</taxon>
        <taxon>Ochrophyta</taxon>
        <taxon>Pelagophyceae</taxon>
        <taxon>Pelagomonadales</taxon>
        <taxon>Pelagomonadaceae</taxon>
        <taxon>Chrysophaeum</taxon>
    </lineage>
</organism>
<keyword evidence="6" id="KW-1185">Reference proteome</keyword>
<sequence>MLHRASHVGGALGFEGDVHKSGYLVKRAKKSGANWKKRYFVLNGSSLIYYESHKKTNSAKGNLLITVDFVIKDVVEPKYPFCFEIETAFEKLRVAGESAEEVAQWKEALHLAVSRLDGTTRGFLQLQVSSMFRGKQSWVKKFFVLHANALTYHNNHFDTHKNLGSIKLSSRTSVAKQATTLTIKTGSQQLVVACVDVPEAQVWYDAIVRTVKRVESLDDLAGKIGTENTEVVLLDGHLGTATEAAATLSTRDALRRRTSVVGASTSDHFWPAKFYALTSTALYQADNANATEAQRVFLVSPTCAVFETTLKPYAFELVTSQGVLHVHASSEEDRDRWTEALRDAISSSSRLVSDPLHDAVLHMDLNLYECNFETKQPLGIVLERSAEWAIVKSSKREFADVSPGSALVAINGSSTQLEAYASVIQRLTGWQPPLKLTFARSPTLSGWLGKRARGRSGRSSKRNWKRRFFELKEGKLAYYDKDATGQSAQVREGCLKGALLLMGCAVALAPKGPETDDQPFCIRLVSGIGVLVMQAETLEECLKWATTLYHGIAIANGGGYLLDVERQKHALVREEEEPVDAKLSPPPPPAEEEEKKESEAAAEQPPAELPPSEPVVEKKEETGSDKEQPPPVDIPPSAPVFEEENEQVASQSPPPPLNSAEIPRAEAEFAPPLHDRRRQSFSAVVASKEAVLPVYTNPKSDDHISDVDEEDEEEDDDEEEDVPNDIAENEDAPEVGDGGGTLLPAIGVEEDEMEVIHTLCQVHKNHVPLTDEELETTFDLLKGSNKGWLNPMQFVSLLRRVGLSDEGNLQWELQLFHEFDTKNEGHLTKEDFVRGMHRHMSQQELESNAAMRHIVVGIRNFSAQGTVEL</sequence>
<dbReference type="GO" id="GO:0005829">
    <property type="term" value="C:cytosol"/>
    <property type="evidence" value="ECO:0007669"/>
    <property type="project" value="GOC"/>
</dbReference>
<dbReference type="GO" id="GO:0042147">
    <property type="term" value="P:retrograde transport, endosome to Golgi"/>
    <property type="evidence" value="ECO:0007669"/>
    <property type="project" value="TreeGrafter"/>
</dbReference>
<reference evidence="5" key="1">
    <citation type="submission" date="2023-01" db="EMBL/GenBank/DDBJ databases">
        <title>Metagenome sequencing of chrysophaentin producing Chrysophaeum taylorii.</title>
        <authorList>
            <person name="Davison J."/>
            <person name="Bewley C."/>
        </authorList>
    </citation>
    <scope>NUCLEOTIDE SEQUENCE</scope>
    <source>
        <strain evidence="5">NIES-1699</strain>
    </source>
</reference>
<dbReference type="InterPro" id="IPR002048">
    <property type="entry name" value="EF_hand_dom"/>
</dbReference>
<feature type="region of interest" description="Disordered" evidence="2">
    <location>
        <begin position="572"/>
        <end position="660"/>
    </location>
</feature>
<dbReference type="PANTHER" id="PTHR22902:SF27">
    <property type="entry name" value="PLECKSTRIN HOMOLOGY DOMAIN-CONTAINING FAMILY A MEMBER 3"/>
    <property type="match status" value="1"/>
</dbReference>
<dbReference type="InterPro" id="IPR001849">
    <property type="entry name" value="PH_domain"/>
</dbReference>
<evidence type="ECO:0000256" key="2">
    <source>
        <dbReference type="SAM" id="MobiDB-lite"/>
    </source>
</evidence>
<dbReference type="Proteomes" id="UP001230188">
    <property type="component" value="Unassembled WGS sequence"/>
</dbReference>
<feature type="domain" description="PH" evidence="3">
    <location>
        <begin position="17"/>
        <end position="114"/>
    </location>
</feature>
<dbReference type="InterPro" id="IPR045188">
    <property type="entry name" value="Boi1/Boi2-like"/>
</dbReference>
<evidence type="ECO:0000256" key="1">
    <source>
        <dbReference type="ARBA" id="ARBA00022553"/>
    </source>
</evidence>
<dbReference type="GO" id="GO:0005509">
    <property type="term" value="F:calcium ion binding"/>
    <property type="evidence" value="ECO:0007669"/>
    <property type="project" value="InterPro"/>
</dbReference>
<dbReference type="CDD" id="cd00821">
    <property type="entry name" value="PH"/>
    <property type="match status" value="2"/>
</dbReference>
<feature type="compositionally biased region" description="Acidic residues" evidence="2">
    <location>
        <begin position="707"/>
        <end position="734"/>
    </location>
</feature>
<dbReference type="GO" id="GO:0005802">
    <property type="term" value="C:trans-Golgi network"/>
    <property type="evidence" value="ECO:0007669"/>
    <property type="project" value="TreeGrafter"/>
</dbReference>
<dbReference type="GO" id="GO:0005769">
    <property type="term" value="C:early endosome"/>
    <property type="evidence" value="ECO:0007669"/>
    <property type="project" value="TreeGrafter"/>
</dbReference>
<dbReference type="SUPFAM" id="SSF50729">
    <property type="entry name" value="PH domain-like"/>
    <property type="match status" value="4"/>
</dbReference>
<dbReference type="InterPro" id="IPR011992">
    <property type="entry name" value="EF-hand-dom_pair"/>
</dbReference>
<gene>
    <name evidence="5" type="ORF">CTAYLR_001549</name>
</gene>
<dbReference type="PROSITE" id="PS50222">
    <property type="entry name" value="EF_HAND_2"/>
    <property type="match status" value="1"/>
</dbReference>
<evidence type="ECO:0000313" key="5">
    <source>
        <dbReference type="EMBL" id="KAJ8602956.1"/>
    </source>
</evidence>
<dbReference type="GO" id="GO:0001881">
    <property type="term" value="P:receptor recycling"/>
    <property type="evidence" value="ECO:0007669"/>
    <property type="project" value="TreeGrafter"/>
</dbReference>
<dbReference type="Gene3D" id="2.30.29.30">
    <property type="entry name" value="Pleckstrin-homology domain (PH domain)/Phosphotyrosine-binding domain (PTB)"/>
    <property type="match status" value="4"/>
</dbReference>
<dbReference type="GO" id="GO:0055037">
    <property type="term" value="C:recycling endosome"/>
    <property type="evidence" value="ECO:0007669"/>
    <property type="project" value="TreeGrafter"/>
</dbReference>
<dbReference type="EMBL" id="JAQMWT010000362">
    <property type="protein sequence ID" value="KAJ8602956.1"/>
    <property type="molecule type" value="Genomic_DNA"/>
</dbReference>
<dbReference type="InterPro" id="IPR011993">
    <property type="entry name" value="PH-like_dom_sf"/>
</dbReference>
<dbReference type="Pfam" id="PF00169">
    <property type="entry name" value="PH"/>
    <property type="match status" value="2"/>
</dbReference>
<comment type="caution">
    <text evidence="5">The sequence shown here is derived from an EMBL/GenBank/DDBJ whole genome shotgun (WGS) entry which is preliminary data.</text>
</comment>
<dbReference type="SUPFAM" id="SSF47473">
    <property type="entry name" value="EF-hand"/>
    <property type="match status" value="1"/>
</dbReference>
<feature type="domain" description="EF-hand" evidence="4">
    <location>
        <begin position="814"/>
        <end position="842"/>
    </location>
</feature>
<keyword evidence="1" id="KW-0597">Phosphoprotein</keyword>
<dbReference type="GO" id="GO:0007032">
    <property type="term" value="P:endosome organization"/>
    <property type="evidence" value="ECO:0007669"/>
    <property type="project" value="TreeGrafter"/>
</dbReference>
<evidence type="ECO:0000313" key="6">
    <source>
        <dbReference type="Proteomes" id="UP001230188"/>
    </source>
</evidence>
<evidence type="ECO:0000259" key="3">
    <source>
        <dbReference type="PROSITE" id="PS50003"/>
    </source>
</evidence>
<name>A0AAD7XKJ4_9STRA</name>
<feature type="domain" description="PH" evidence="3">
    <location>
        <begin position="117"/>
        <end position="346"/>
    </location>
</feature>
<proteinExistence type="predicted"/>
<dbReference type="AlphaFoldDB" id="A0AAD7XKJ4"/>
<dbReference type="PANTHER" id="PTHR22902">
    <property type="entry name" value="SESQUIPEDALIAN"/>
    <property type="match status" value="1"/>
</dbReference>
<feature type="compositionally biased region" description="Pro residues" evidence="2">
    <location>
        <begin position="629"/>
        <end position="638"/>
    </location>
</feature>
<evidence type="ECO:0000259" key="4">
    <source>
        <dbReference type="PROSITE" id="PS50222"/>
    </source>
</evidence>
<accession>A0AAD7XKJ4</accession>
<protein>
    <submittedName>
        <fullName evidence="5">Uncharacterized protein</fullName>
    </submittedName>
</protein>
<dbReference type="Gene3D" id="1.10.238.10">
    <property type="entry name" value="EF-hand"/>
    <property type="match status" value="1"/>
</dbReference>
<dbReference type="PROSITE" id="PS50003">
    <property type="entry name" value="PH_DOMAIN"/>
    <property type="match status" value="3"/>
</dbReference>
<feature type="compositionally biased region" description="Basic and acidic residues" evidence="2">
    <location>
        <begin position="615"/>
        <end position="628"/>
    </location>
</feature>